<evidence type="ECO:0000313" key="1">
    <source>
        <dbReference type="EMBL" id="KAF2655151.1"/>
    </source>
</evidence>
<keyword evidence="2" id="KW-1185">Reference proteome</keyword>
<dbReference type="AlphaFoldDB" id="A0A6A6T7F5"/>
<protein>
    <submittedName>
        <fullName evidence="1">Uncharacterized protein</fullName>
    </submittedName>
</protein>
<dbReference type="EMBL" id="MU004353">
    <property type="protein sequence ID" value="KAF2655151.1"/>
    <property type="molecule type" value="Genomic_DNA"/>
</dbReference>
<sequence length="227" mass="26218">MVLAVTKFWLCEREETQVKNTPISVGTAYTDIEMFYVRYPVKSLWVRHLRVIVYVPFATSAGKLDTLEHLRLNPFSGFRYLLHATKELDMAKHPALERFLKDHRGWPAPDNHLNTLWQQQFPNLETLELTVKIVTIPHYPVHSEGWVFCYLWSVLHECLGEHNVTALQTLLKDTEILITARKVVSIKVLISGCESCQCKQEVEQALQGLVKKWKPSEEAQVASETFD</sequence>
<organism evidence="1 2">
    <name type="scientific">Lophiostoma macrostomum CBS 122681</name>
    <dbReference type="NCBI Taxonomy" id="1314788"/>
    <lineage>
        <taxon>Eukaryota</taxon>
        <taxon>Fungi</taxon>
        <taxon>Dikarya</taxon>
        <taxon>Ascomycota</taxon>
        <taxon>Pezizomycotina</taxon>
        <taxon>Dothideomycetes</taxon>
        <taxon>Pleosporomycetidae</taxon>
        <taxon>Pleosporales</taxon>
        <taxon>Lophiostomataceae</taxon>
        <taxon>Lophiostoma</taxon>
    </lineage>
</organism>
<name>A0A6A6T7F5_9PLEO</name>
<accession>A0A6A6T7F5</accession>
<evidence type="ECO:0000313" key="2">
    <source>
        <dbReference type="Proteomes" id="UP000799324"/>
    </source>
</evidence>
<reference evidence="1" key="1">
    <citation type="journal article" date="2020" name="Stud. Mycol.">
        <title>101 Dothideomycetes genomes: a test case for predicting lifestyles and emergence of pathogens.</title>
        <authorList>
            <person name="Haridas S."/>
            <person name="Albert R."/>
            <person name="Binder M."/>
            <person name="Bloem J."/>
            <person name="Labutti K."/>
            <person name="Salamov A."/>
            <person name="Andreopoulos B."/>
            <person name="Baker S."/>
            <person name="Barry K."/>
            <person name="Bills G."/>
            <person name="Bluhm B."/>
            <person name="Cannon C."/>
            <person name="Castanera R."/>
            <person name="Culley D."/>
            <person name="Daum C."/>
            <person name="Ezra D."/>
            <person name="Gonzalez J."/>
            <person name="Henrissat B."/>
            <person name="Kuo A."/>
            <person name="Liang C."/>
            <person name="Lipzen A."/>
            <person name="Lutzoni F."/>
            <person name="Magnuson J."/>
            <person name="Mondo S."/>
            <person name="Nolan M."/>
            <person name="Ohm R."/>
            <person name="Pangilinan J."/>
            <person name="Park H.-J."/>
            <person name="Ramirez L."/>
            <person name="Alfaro M."/>
            <person name="Sun H."/>
            <person name="Tritt A."/>
            <person name="Yoshinaga Y."/>
            <person name="Zwiers L.-H."/>
            <person name="Turgeon B."/>
            <person name="Goodwin S."/>
            <person name="Spatafora J."/>
            <person name="Crous P."/>
            <person name="Grigoriev I."/>
        </authorList>
    </citation>
    <scope>NUCLEOTIDE SEQUENCE</scope>
    <source>
        <strain evidence="1">CBS 122681</strain>
    </source>
</reference>
<dbReference type="Proteomes" id="UP000799324">
    <property type="component" value="Unassembled WGS sequence"/>
</dbReference>
<proteinExistence type="predicted"/>
<gene>
    <name evidence="1" type="ORF">K491DRAFT_693172</name>
</gene>